<dbReference type="RefSeq" id="WP_059374274.1">
    <property type="nucleotide sequence ID" value="NZ_CP061008.1"/>
</dbReference>
<protein>
    <submittedName>
        <fullName evidence="1">Uncharacterized protein</fullName>
    </submittedName>
</protein>
<organism evidence="1 2">
    <name type="scientific">Alcaligenes xylosoxydans xylosoxydans</name>
    <name type="common">Achromobacter xylosoxidans</name>
    <dbReference type="NCBI Taxonomy" id="85698"/>
    <lineage>
        <taxon>Bacteria</taxon>
        <taxon>Pseudomonadati</taxon>
        <taxon>Pseudomonadota</taxon>
        <taxon>Betaproteobacteria</taxon>
        <taxon>Burkholderiales</taxon>
        <taxon>Alcaligenaceae</taxon>
        <taxon>Achromobacter</taxon>
    </lineage>
</organism>
<evidence type="ECO:0000313" key="2">
    <source>
        <dbReference type="Proteomes" id="UP000285324"/>
    </source>
</evidence>
<dbReference type="OrthoDB" id="8659641at2"/>
<comment type="caution">
    <text evidence="1">The sequence shown here is derived from an EMBL/GenBank/DDBJ whole genome shotgun (WGS) entry which is preliminary data.</text>
</comment>
<name>A0A424WBZ0_ALCXX</name>
<dbReference type="Proteomes" id="UP000285324">
    <property type="component" value="Unassembled WGS sequence"/>
</dbReference>
<gene>
    <name evidence="1" type="ORF">DY367_16315</name>
</gene>
<reference evidence="1 2" key="1">
    <citation type="submission" date="2018-08" db="EMBL/GenBank/DDBJ databases">
        <title>Achromobacter xylosoxidans Genome sequencing and assembly.</title>
        <authorList>
            <person name="Wang R."/>
            <person name="Rensing C."/>
            <person name="Li Y."/>
        </authorList>
    </citation>
    <scope>NUCLEOTIDE SEQUENCE [LARGE SCALE GENOMIC DNA]</scope>
    <source>
        <strain evidence="1 2">GD003A</strain>
    </source>
</reference>
<sequence>MKTGVIRLNGHQLEYELRPLAAQQGYEAWVRTAPGREWTRIGVGDSAFVSEDAALKGIKYAAVEISARRLQA</sequence>
<accession>A0A424WBZ0</accession>
<evidence type="ECO:0000313" key="1">
    <source>
        <dbReference type="EMBL" id="RPJ90724.1"/>
    </source>
</evidence>
<dbReference type="AlphaFoldDB" id="A0A424WBZ0"/>
<dbReference type="EMBL" id="QVXO01000023">
    <property type="protein sequence ID" value="RPJ90724.1"/>
    <property type="molecule type" value="Genomic_DNA"/>
</dbReference>
<proteinExistence type="predicted"/>